<organism evidence="3">
    <name type="scientific">freshwater metagenome</name>
    <dbReference type="NCBI Taxonomy" id="449393"/>
    <lineage>
        <taxon>unclassified sequences</taxon>
        <taxon>metagenomes</taxon>
        <taxon>ecological metagenomes</taxon>
    </lineage>
</organism>
<dbReference type="EMBL" id="CAEZXB010000001">
    <property type="protein sequence ID" value="CAB4665499.1"/>
    <property type="molecule type" value="Genomic_DNA"/>
</dbReference>
<dbReference type="AlphaFoldDB" id="A0A6J7B5J2"/>
<dbReference type="Gene3D" id="3.40.720.10">
    <property type="entry name" value="Alkaline Phosphatase, subunit A"/>
    <property type="match status" value="1"/>
</dbReference>
<dbReference type="EMBL" id="CAFBRC010000045">
    <property type="protein sequence ID" value="CAB5075542.1"/>
    <property type="molecule type" value="Genomic_DNA"/>
</dbReference>
<dbReference type="InterPro" id="IPR017850">
    <property type="entry name" value="Alkaline_phosphatase_core_sf"/>
</dbReference>
<evidence type="ECO:0000313" key="1">
    <source>
        <dbReference type="EMBL" id="CAB4665499.1"/>
    </source>
</evidence>
<dbReference type="GO" id="GO:0016787">
    <property type="term" value="F:hydrolase activity"/>
    <property type="evidence" value="ECO:0007669"/>
    <property type="project" value="UniProtKB-ARBA"/>
</dbReference>
<dbReference type="PANTHER" id="PTHR10151:SF120">
    <property type="entry name" value="BIS(5'-ADENOSYL)-TRIPHOSPHATASE"/>
    <property type="match status" value="1"/>
</dbReference>
<name>A0A6J7B5J2_9ZZZZ</name>
<dbReference type="Pfam" id="PF01663">
    <property type="entry name" value="Phosphodiest"/>
    <property type="match status" value="1"/>
</dbReference>
<dbReference type="EMBL" id="CAFBAA010000002">
    <property type="protein sequence ID" value="CAB4840594.1"/>
    <property type="molecule type" value="Genomic_DNA"/>
</dbReference>
<gene>
    <name evidence="1" type="ORF">UFOPK2342_00110</name>
    <name evidence="2" type="ORF">UFOPK2423_00704</name>
    <name evidence="3" type="ORF">UFOPK3266_00168</name>
    <name evidence="4" type="ORF">UFOPK4367_00816</name>
</gene>
<reference evidence="3" key="1">
    <citation type="submission" date="2020-05" db="EMBL/GenBank/DDBJ databases">
        <authorList>
            <person name="Chiriac C."/>
            <person name="Salcher M."/>
            <person name="Ghai R."/>
            <person name="Kavagutti S V."/>
        </authorList>
    </citation>
    <scope>NUCLEOTIDE SEQUENCE</scope>
</reference>
<evidence type="ECO:0000313" key="4">
    <source>
        <dbReference type="EMBL" id="CAB5075542.1"/>
    </source>
</evidence>
<dbReference type="InterPro" id="IPR002591">
    <property type="entry name" value="Phosphodiest/P_Trfase"/>
</dbReference>
<accession>A0A6J7B5J2</accession>
<sequence>MSGSLADLTPSIFASLGLESANPLEVESSASGRECFLLVDGLGSRQLREYSDETPHLSQLMHTPAELRVGFPSTTVTSLTSIGTGLLPGLHSMLGYTVRVPGSGDPGRLLNPLKWDDRVDPLFWQPESTLFERAVAAGISVHHVASKRYAASGFTEASLRGGTYLAADTHEELVRESAKSLARSGSFSYVYLNDLDAAGHAYGVGSQQWRDALVSIDRLVGHLCKALPSGVRLWVTADHGMTNVGEKIVIENELSLDVTLIGGEPRARHIYVREGSAADVSRRWREILADKAEIFTKEEAVSAGLFGAEVNERSLARLGDVIAIPRDHAILMDESRVRFEEAMVGHHGALTDEEVYVPLISVTLS</sequence>
<dbReference type="PANTHER" id="PTHR10151">
    <property type="entry name" value="ECTONUCLEOTIDE PYROPHOSPHATASE/PHOSPHODIESTERASE"/>
    <property type="match status" value="1"/>
</dbReference>
<dbReference type="EMBL" id="CAEZXN010000012">
    <property type="protein sequence ID" value="CAB4693072.1"/>
    <property type="molecule type" value="Genomic_DNA"/>
</dbReference>
<evidence type="ECO:0000313" key="2">
    <source>
        <dbReference type="EMBL" id="CAB4693072.1"/>
    </source>
</evidence>
<dbReference type="SUPFAM" id="SSF53649">
    <property type="entry name" value="Alkaline phosphatase-like"/>
    <property type="match status" value="1"/>
</dbReference>
<evidence type="ECO:0000313" key="3">
    <source>
        <dbReference type="EMBL" id="CAB4840594.1"/>
    </source>
</evidence>
<proteinExistence type="predicted"/>
<protein>
    <submittedName>
        <fullName evidence="3">Unannotated protein</fullName>
    </submittedName>
</protein>